<feature type="transmembrane region" description="Helical" evidence="1">
    <location>
        <begin position="52"/>
        <end position="70"/>
    </location>
</feature>
<reference evidence="2" key="1">
    <citation type="journal article" date="2020" name="Nature">
        <title>Giant virus diversity and host interactions through global metagenomics.</title>
        <authorList>
            <person name="Schulz F."/>
            <person name="Roux S."/>
            <person name="Paez-Espino D."/>
            <person name="Jungbluth S."/>
            <person name="Walsh D.A."/>
            <person name="Denef V.J."/>
            <person name="McMahon K.D."/>
            <person name="Konstantinidis K.T."/>
            <person name="Eloe-Fadrosh E.A."/>
            <person name="Kyrpides N.C."/>
            <person name="Woyke T."/>
        </authorList>
    </citation>
    <scope>NUCLEOTIDE SEQUENCE</scope>
    <source>
        <strain evidence="2">GVMAG-M-3300020166-5</strain>
    </source>
</reference>
<feature type="transmembrane region" description="Helical" evidence="1">
    <location>
        <begin position="6"/>
        <end position="22"/>
    </location>
</feature>
<dbReference type="AlphaFoldDB" id="A0A6C0BZR7"/>
<keyword evidence="1" id="KW-0472">Membrane</keyword>
<evidence type="ECO:0000313" key="2">
    <source>
        <dbReference type="EMBL" id="QHS96868.1"/>
    </source>
</evidence>
<sequence length="74" mass="8371">MSSWLANSMAIYCLACVYYIVATRKVETPFNDSLSVTQREIKKKSSNIRKTIFYQGIIGSAILLLTIKPFESCD</sequence>
<organism evidence="2">
    <name type="scientific">viral metagenome</name>
    <dbReference type="NCBI Taxonomy" id="1070528"/>
    <lineage>
        <taxon>unclassified sequences</taxon>
        <taxon>metagenomes</taxon>
        <taxon>organismal metagenomes</taxon>
    </lineage>
</organism>
<protein>
    <submittedName>
        <fullName evidence="2">Uncharacterized protein</fullName>
    </submittedName>
</protein>
<evidence type="ECO:0000256" key="1">
    <source>
        <dbReference type="SAM" id="Phobius"/>
    </source>
</evidence>
<keyword evidence="1" id="KW-1133">Transmembrane helix</keyword>
<proteinExistence type="predicted"/>
<keyword evidence="1" id="KW-0812">Transmembrane</keyword>
<name>A0A6C0BZR7_9ZZZZ</name>
<dbReference type="EMBL" id="MN739280">
    <property type="protein sequence ID" value="QHS96868.1"/>
    <property type="molecule type" value="Genomic_DNA"/>
</dbReference>
<accession>A0A6C0BZR7</accession>